<name>A0ABY0IHS5_9BACT</name>
<dbReference type="EMBL" id="QDKL01000001">
    <property type="protein sequence ID" value="RZF22493.1"/>
    <property type="molecule type" value="Genomic_DNA"/>
</dbReference>
<dbReference type="RefSeq" id="WP_114705438.1">
    <property type="nucleotide sequence ID" value="NZ_QDKL01000001.1"/>
</dbReference>
<reference evidence="3" key="1">
    <citation type="journal article" date="2019" name="Int. J. Syst. Evol. Microbiol.">
        <title>Halobacteriovorax valvorus sp. nov., a novel prokaryotic predator isolated from coastal seawater of China.</title>
        <authorList>
            <person name="Chen M.-X."/>
        </authorList>
    </citation>
    <scope>NUCLEOTIDE SEQUENCE [LARGE SCALE GENOMIC DNA]</scope>
    <source>
        <strain evidence="3">BL9</strain>
    </source>
</reference>
<dbReference type="Proteomes" id="UP000443582">
    <property type="component" value="Unassembled WGS sequence"/>
</dbReference>
<evidence type="ECO:0000313" key="2">
    <source>
        <dbReference type="EMBL" id="RZF22493.1"/>
    </source>
</evidence>
<keyword evidence="1" id="KW-0732">Signal</keyword>
<comment type="caution">
    <text evidence="2">The sequence shown here is derived from an EMBL/GenBank/DDBJ whole genome shotgun (WGS) entry which is preliminary data.</text>
</comment>
<feature type="chain" id="PRO_5046013480" evidence="1">
    <location>
        <begin position="21"/>
        <end position="185"/>
    </location>
</feature>
<evidence type="ECO:0000256" key="1">
    <source>
        <dbReference type="SAM" id="SignalP"/>
    </source>
</evidence>
<sequence length="185" mass="21339">MKSIFGIFLIMLISISSAQAGIFPTKLAPFDQAGSYFDEDQGLIIGSDGLKYWHVDNYEMRNEKGVIFKFGLFAIKSSDGKRYKKANKRHIKENWDERRYPVKLSMRMLTIREDADIDFKELSRAVENGESIYLSEQERTSLSAYLTMRQHDQDSWDGSFRTSRSSGKTECTTIGMNTFCTTRSY</sequence>
<accession>A0ABY0IHS5</accession>
<organism evidence="2 3">
    <name type="scientific">Halobacteriovorax vibrionivorans</name>
    <dbReference type="NCBI Taxonomy" id="2152716"/>
    <lineage>
        <taxon>Bacteria</taxon>
        <taxon>Pseudomonadati</taxon>
        <taxon>Bdellovibrionota</taxon>
        <taxon>Bacteriovoracia</taxon>
        <taxon>Bacteriovoracales</taxon>
        <taxon>Halobacteriovoraceae</taxon>
        <taxon>Halobacteriovorax</taxon>
    </lineage>
</organism>
<keyword evidence="3" id="KW-1185">Reference proteome</keyword>
<evidence type="ECO:0000313" key="3">
    <source>
        <dbReference type="Proteomes" id="UP000443582"/>
    </source>
</evidence>
<gene>
    <name evidence="2" type="ORF">DAY19_01605</name>
</gene>
<feature type="signal peptide" evidence="1">
    <location>
        <begin position="1"/>
        <end position="20"/>
    </location>
</feature>
<proteinExistence type="predicted"/>
<protein>
    <submittedName>
        <fullName evidence="2">Uncharacterized protein</fullName>
    </submittedName>
</protein>